<evidence type="ECO:0000313" key="6">
    <source>
        <dbReference type="EMBL" id="NMN95469.1"/>
    </source>
</evidence>
<dbReference type="SUPFAM" id="SSF63829">
    <property type="entry name" value="Calcium-dependent phosphotriesterase"/>
    <property type="match status" value="1"/>
</dbReference>
<dbReference type="RefSeq" id="WP_169586370.1">
    <property type="nucleotide sequence ID" value="NZ_VCQU01000003.1"/>
</dbReference>
<comment type="cofactor">
    <cofactor evidence="4">
        <name>Zn(2+)</name>
        <dbReference type="ChEBI" id="CHEBI:29105"/>
    </cofactor>
    <text evidence="4">Binds 1 divalent metal cation per subunit.</text>
</comment>
<feature type="binding site" evidence="4">
    <location>
        <position position="114"/>
    </location>
    <ligand>
        <name>substrate</name>
    </ligand>
</feature>
<protein>
    <submittedName>
        <fullName evidence="6">SMP-30/gluconolactonase/LRE family protein</fullName>
    </submittedName>
</protein>
<keyword evidence="4" id="KW-0862">Zinc</keyword>
<dbReference type="EMBL" id="VCQU01000003">
    <property type="protein sequence ID" value="NMN95469.1"/>
    <property type="molecule type" value="Genomic_DNA"/>
</dbReference>
<reference evidence="6 7" key="1">
    <citation type="submission" date="2019-05" db="EMBL/GenBank/DDBJ databases">
        <authorList>
            <person name="Lee S.D."/>
        </authorList>
    </citation>
    <scope>NUCLEOTIDE SEQUENCE [LARGE SCALE GENOMIC DNA]</scope>
    <source>
        <strain evidence="6 7">YC2-7</strain>
    </source>
</reference>
<accession>A0A848KAX9</accession>
<dbReference type="InterPro" id="IPR013658">
    <property type="entry name" value="SGL"/>
</dbReference>
<dbReference type="PANTHER" id="PTHR47572">
    <property type="entry name" value="LIPOPROTEIN-RELATED"/>
    <property type="match status" value="1"/>
</dbReference>
<keyword evidence="4" id="KW-0479">Metal-binding</keyword>
<dbReference type="Proteomes" id="UP000535543">
    <property type="component" value="Unassembled WGS sequence"/>
</dbReference>
<gene>
    <name evidence="6" type="ORF">FGL95_10545</name>
</gene>
<comment type="caution">
    <text evidence="6">The sequence shown here is derived from an EMBL/GenBank/DDBJ whole genome shotgun (WGS) entry which is preliminary data.</text>
</comment>
<evidence type="ECO:0000313" key="7">
    <source>
        <dbReference type="Proteomes" id="UP000535543"/>
    </source>
</evidence>
<sequence>MSEVQVLSSGHGLVESVRWHEGRVWFADWFAQQILALDSNGNAEVMAQLDYMPSCFDWLPDGRLIVTGPSGLLTLDGAATVQPHADLSGISPFGWNDIVVDSHGNVYANNIGFDFPGGEFKPGCVALVRPDGKAEQVADGLAFPNGMAVTADGSTLIVAESYAFALTAFDIADDGSLSNRRLWASLGEGVAPDGICIGADDSVWFATVPGERCVRVAEGGAVLQTVEMDRGCFDCALGGDDGSTLYLVGAAWGGTDGIGGMAGSGQVQALELRRNIS</sequence>
<dbReference type="Gene3D" id="2.120.10.30">
    <property type="entry name" value="TolB, C-terminal domain"/>
    <property type="match status" value="1"/>
</dbReference>
<evidence type="ECO:0000256" key="4">
    <source>
        <dbReference type="PIRSR" id="PIRSR605511-2"/>
    </source>
</evidence>
<comment type="similarity">
    <text evidence="1">Belongs to the SMP-30/CGR1 family.</text>
</comment>
<feature type="binding site" evidence="4">
    <location>
        <position position="145"/>
    </location>
    <ligand>
        <name>a divalent metal cation</name>
        <dbReference type="ChEBI" id="CHEBI:60240"/>
    </ligand>
</feature>
<reference evidence="6 7" key="2">
    <citation type="submission" date="2020-06" db="EMBL/GenBank/DDBJ databases">
        <title>Antribacter stalactiti gen. nov., sp. nov., a new member of the family Nacardiaceae isolated from a cave.</title>
        <authorList>
            <person name="Kim I.S."/>
        </authorList>
    </citation>
    <scope>NUCLEOTIDE SEQUENCE [LARGE SCALE GENOMIC DNA]</scope>
    <source>
        <strain evidence="6 7">YC2-7</strain>
    </source>
</reference>
<dbReference type="GO" id="GO:0016787">
    <property type="term" value="F:hydrolase activity"/>
    <property type="evidence" value="ECO:0007669"/>
    <property type="project" value="UniProtKB-KW"/>
</dbReference>
<feature type="binding site" evidence="4">
    <location>
        <position position="15"/>
    </location>
    <ligand>
        <name>a divalent metal cation</name>
        <dbReference type="ChEBI" id="CHEBI:60240"/>
    </ligand>
</feature>
<dbReference type="PANTHER" id="PTHR47572:SF4">
    <property type="entry name" value="LACTONASE DRP35"/>
    <property type="match status" value="1"/>
</dbReference>
<feature type="active site" description="Proton donor/acceptor" evidence="3">
    <location>
        <position position="193"/>
    </location>
</feature>
<organism evidence="6 7">
    <name type="scientific">Antrihabitans stalactiti</name>
    <dbReference type="NCBI Taxonomy" id="2584121"/>
    <lineage>
        <taxon>Bacteria</taxon>
        <taxon>Bacillati</taxon>
        <taxon>Actinomycetota</taxon>
        <taxon>Actinomycetes</taxon>
        <taxon>Mycobacteriales</taxon>
        <taxon>Nocardiaceae</taxon>
        <taxon>Antrihabitans</taxon>
    </lineage>
</organism>
<dbReference type="PRINTS" id="PR01790">
    <property type="entry name" value="SMP30FAMILY"/>
</dbReference>
<evidence type="ECO:0000256" key="3">
    <source>
        <dbReference type="PIRSR" id="PIRSR605511-1"/>
    </source>
</evidence>
<evidence type="ECO:0000259" key="5">
    <source>
        <dbReference type="Pfam" id="PF08450"/>
    </source>
</evidence>
<proteinExistence type="inferred from homology"/>
<dbReference type="AlphaFoldDB" id="A0A848KAX9"/>
<dbReference type="InterPro" id="IPR011042">
    <property type="entry name" value="6-blade_b-propeller_TolB-like"/>
</dbReference>
<keyword evidence="7" id="KW-1185">Reference proteome</keyword>
<feature type="binding site" evidence="4">
    <location>
        <position position="193"/>
    </location>
    <ligand>
        <name>a divalent metal cation</name>
        <dbReference type="ChEBI" id="CHEBI:60240"/>
    </ligand>
</feature>
<dbReference type="InterPro" id="IPR005511">
    <property type="entry name" value="SMP-30"/>
</dbReference>
<keyword evidence="2" id="KW-0378">Hydrolase</keyword>
<feature type="domain" description="SMP-30/Gluconolactonase/LRE-like region" evidence="5">
    <location>
        <begin position="15"/>
        <end position="248"/>
    </location>
</feature>
<feature type="binding site" evidence="4">
    <location>
        <position position="96"/>
    </location>
    <ligand>
        <name>substrate</name>
    </ligand>
</feature>
<name>A0A848KAX9_9NOCA</name>
<evidence type="ECO:0000256" key="2">
    <source>
        <dbReference type="ARBA" id="ARBA00022801"/>
    </source>
</evidence>
<dbReference type="GO" id="GO:0046872">
    <property type="term" value="F:metal ion binding"/>
    <property type="evidence" value="ECO:0007669"/>
    <property type="project" value="UniProtKB-KW"/>
</dbReference>
<dbReference type="InterPro" id="IPR051262">
    <property type="entry name" value="SMP-30/CGR1_Lactonase"/>
</dbReference>
<dbReference type="Pfam" id="PF08450">
    <property type="entry name" value="SGL"/>
    <property type="match status" value="1"/>
</dbReference>
<evidence type="ECO:0000256" key="1">
    <source>
        <dbReference type="ARBA" id="ARBA00008853"/>
    </source>
</evidence>